<dbReference type="RefSeq" id="WP_377817514.1">
    <property type="nucleotide sequence ID" value="NZ_JBHSLU010000063.1"/>
</dbReference>
<organism evidence="3 4">
    <name type="scientific">Bosea massiliensis</name>
    <dbReference type="NCBI Taxonomy" id="151419"/>
    <lineage>
        <taxon>Bacteria</taxon>
        <taxon>Pseudomonadati</taxon>
        <taxon>Pseudomonadota</taxon>
        <taxon>Alphaproteobacteria</taxon>
        <taxon>Hyphomicrobiales</taxon>
        <taxon>Boseaceae</taxon>
        <taxon>Bosea</taxon>
    </lineage>
</organism>
<comment type="caution">
    <text evidence="3">The sequence shown here is derived from an EMBL/GenBank/DDBJ whole genome shotgun (WGS) entry which is preliminary data.</text>
</comment>
<proteinExistence type="predicted"/>
<dbReference type="InterPro" id="IPR002589">
    <property type="entry name" value="Macro_dom"/>
</dbReference>
<dbReference type="SMART" id="SM00506">
    <property type="entry name" value="A1pp"/>
    <property type="match status" value="1"/>
</dbReference>
<dbReference type="PANTHER" id="PTHR12521">
    <property type="entry name" value="PROTEIN C6ORF130"/>
    <property type="match status" value="1"/>
</dbReference>
<comment type="catalytic activity">
    <reaction evidence="1">
        <text>an N-(ADP-alpha-D-ribosyl)-thymidine in DNA + H2O = a thymidine in DNA + ADP-D-ribose</text>
        <dbReference type="Rhea" id="RHEA:71655"/>
        <dbReference type="Rhea" id="RHEA-COMP:13556"/>
        <dbReference type="Rhea" id="RHEA-COMP:18051"/>
        <dbReference type="ChEBI" id="CHEBI:15377"/>
        <dbReference type="ChEBI" id="CHEBI:57967"/>
        <dbReference type="ChEBI" id="CHEBI:137386"/>
        <dbReference type="ChEBI" id="CHEBI:191199"/>
    </reaction>
    <physiologicalReaction direction="left-to-right" evidence="1">
        <dbReference type="Rhea" id="RHEA:71656"/>
    </physiologicalReaction>
</comment>
<dbReference type="PANTHER" id="PTHR12521:SF0">
    <property type="entry name" value="ADP-RIBOSE GLYCOHYDROLASE OARD1"/>
    <property type="match status" value="1"/>
</dbReference>
<name>A0ABW0P823_9HYPH</name>
<dbReference type="InterPro" id="IPR050892">
    <property type="entry name" value="ADP-ribose_metab_enzymes"/>
</dbReference>
<evidence type="ECO:0000313" key="3">
    <source>
        <dbReference type="EMBL" id="MFC5507592.1"/>
    </source>
</evidence>
<evidence type="ECO:0000313" key="4">
    <source>
        <dbReference type="Proteomes" id="UP001596060"/>
    </source>
</evidence>
<feature type="domain" description="Macro" evidence="2">
    <location>
        <begin position="1"/>
        <end position="156"/>
    </location>
</feature>
<dbReference type="EMBL" id="JBHSLU010000063">
    <property type="protein sequence ID" value="MFC5507592.1"/>
    <property type="molecule type" value="Genomic_DNA"/>
</dbReference>
<dbReference type="SUPFAM" id="SSF52949">
    <property type="entry name" value="Macro domain-like"/>
    <property type="match status" value="1"/>
</dbReference>
<dbReference type="Gene3D" id="3.40.220.10">
    <property type="entry name" value="Leucine Aminopeptidase, subunit E, domain 1"/>
    <property type="match status" value="1"/>
</dbReference>
<dbReference type="Proteomes" id="UP001596060">
    <property type="component" value="Unassembled WGS sequence"/>
</dbReference>
<protein>
    <submittedName>
        <fullName evidence="3">Macro domain-containing protein</fullName>
    </submittedName>
</protein>
<reference evidence="4" key="1">
    <citation type="journal article" date="2019" name="Int. J. Syst. Evol. Microbiol.">
        <title>The Global Catalogue of Microorganisms (GCM) 10K type strain sequencing project: providing services to taxonomists for standard genome sequencing and annotation.</title>
        <authorList>
            <consortium name="The Broad Institute Genomics Platform"/>
            <consortium name="The Broad Institute Genome Sequencing Center for Infectious Disease"/>
            <person name="Wu L."/>
            <person name="Ma J."/>
        </authorList>
    </citation>
    <scope>NUCLEOTIDE SEQUENCE [LARGE SCALE GENOMIC DNA]</scope>
    <source>
        <strain evidence="4">CCUG 43117</strain>
    </source>
</reference>
<sequence length="157" mass="16909">MPSTTYLPGRDITRSTADCLVNTVNCVSVMGAGVALAFKKAFPAIMQPYQSACRRRVIRPGSTTLFQLHEVAGRQVHWAAMATKDHWRDPSKLEWIEPALRDLAKAAGAAGVRSIAIPPPGCGNGGLDWAIVEPMVLRELAAFDLEIYARPSAGGVH</sequence>
<evidence type="ECO:0000256" key="1">
    <source>
        <dbReference type="ARBA" id="ARBA00035885"/>
    </source>
</evidence>
<keyword evidence="4" id="KW-1185">Reference proteome</keyword>
<dbReference type="Pfam" id="PF01661">
    <property type="entry name" value="Macro"/>
    <property type="match status" value="1"/>
</dbReference>
<dbReference type="InterPro" id="IPR043472">
    <property type="entry name" value="Macro_dom-like"/>
</dbReference>
<evidence type="ECO:0000259" key="2">
    <source>
        <dbReference type="PROSITE" id="PS51154"/>
    </source>
</evidence>
<accession>A0ABW0P823</accession>
<dbReference type="PROSITE" id="PS51154">
    <property type="entry name" value="MACRO"/>
    <property type="match status" value="1"/>
</dbReference>
<gene>
    <name evidence="3" type="ORF">ACFPN9_20320</name>
</gene>